<keyword evidence="10" id="KW-0791">Threonine biosynthesis</keyword>
<dbReference type="SUPFAM" id="SSF55347">
    <property type="entry name" value="Glyceraldehyde-3-phosphate dehydrogenase-like, C-terminal domain"/>
    <property type="match status" value="1"/>
</dbReference>
<evidence type="ECO:0000313" key="25">
    <source>
        <dbReference type="EMBL" id="CAK0820083.1"/>
    </source>
</evidence>
<comment type="pathway">
    <text evidence="5">Amino-acid biosynthesis; L-threonine biosynthesis; L-threonine from L-aspartate: step 1/5.</text>
</comment>
<keyword evidence="20" id="KW-0511">Multifunctional enzyme</keyword>
<dbReference type="Pfam" id="PF00696">
    <property type="entry name" value="AA_kinase"/>
    <property type="match status" value="1"/>
</dbReference>
<name>A0ABN9RLP5_9DINO</name>
<evidence type="ECO:0000259" key="24">
    <source>
        <dbReference type="PROSITE" id="PS51671"/>
    </source>
</evidence>
<evidence type="ECO:0000256" key="12">
    <source>
        <dbReference type="ARBA" id="ARBA00022741"/>
    </source>
</evidence>
<dbReference type="SUPFAM" id="SSF51735">
    <property type="entry name" value="NAD(P)-binding Rossmann-fold domains"/>
    <property type="match status" value="1"/>
</dbReference>
<reference evidence="25" key="1">
    <citation type="submission" date="2023-10" db="EMBL/GenBank/DDBJ databases">
        <authorList>
            <person name="Chen Y."/>
            <person name="Shah S."/>
            <person name="Dougan E. K."/>
            <person name="Thang M."/>
            <person name="Chan C."/>
        </authorList>
    </citation>
    <scope>NUCLEOTIDE SEQUENCE [LARGE SCALE GENOMIC DNA]</scope>
</reference>
<keyword evidence="9" id="KW-0808">Transferase</keyword>
<dbReference type="PANTHER" id="PTHR43070:SF5">
    <property type="entry name" value="HOMOSERINE DEHYDROGENASE"/>
    <property type="match status" value="1"/>
</dbReference>
<dbReference type="Gene3D" id="3.30.2130.10">
    <property type="entry name" value="VC0802-like"/>
    <property type="match status" value="1"/>
</dbReference>
<dbReference type="InterPro" id="IPR036393">
    <property type="entry name" value="AceGlu_kinase-like_sf"/>
</dbReference>
<keyword evidence="8" id="KW-0028">Amino-acid biosynthesis</keyword>
<evidence type="ECO:0000256" key="9">
    <source>
        <dbReference type="ARBA" id="ARBA00022679"/>
    </source>
</evidence>
<accession>A0ABN9RLP5</accession>
<evidence type="ECO:0000256" key="21">
    <source>
        <dbReference type="ARBA" id="ARBA00044938"/>
    </source>
</evidence>
<keyword evidence="11" id="KW-0479">Metal-binding</keyword>
<dbReference type="Pfam" id="PF22468">
    <property type="entry name" value="ACT_9"/>
    <property type="match status" value="2"/>
</dbReference>
<feature type="domain" description="ACT" evidence="24">
    <location>
        <begin position="273"/>
        <end position="350"/>
    </location>
</feature>
<sequence length="712" mass="76336">MGLGEKGQAMDTIQPLWDTTMEKMQDMWSSTFAALPAGAKAPLLVITGFVCSTLDGRPTTLKRSGSDYSATIFAKVLGSASVTFWKNVNGVYTADPRRVPSAFSIPSLTFDEAMELAYFGGQVLHPSAMVPCIEKRIPVLVKNVFNPSHPGTRVYGRGDAWNKWDDQEEDVTMKDFPVKAITSIEKVSLVTISGASFLGTMGVARRMMQALETAGANVILASQGSSEHSITVAVDAGDQDRAVEGLKEAFAIELARDSEIRVAPKPDCSIVAIIGEGMKERTGIAARFFNSLGRAQVNVVAIAQGASERNISVVVPRGDLSRALRAIHEGFTLSNMNMGIGIIGTGLVGSEVVKQLAKFEASQGRMQKLPAMMQSKNLNIEVRMIADSSKMVLSEHGLPLEGLDMEEGGTSIPAWEKKVAELGADFQVVPTEMGVLEDFLDTKRIPHKVIIDCTPSEEVAKNYPRWLRKGIHVISASHCVGSGPLDRWTDTLEATRSGGRWLYETTIGAQMPVISTIHDLVQTGDDVKKVEGALSGTVGFILNAMEQDPSTTMGQALAAAAARGLCEPDPRDDLSGLDAARKAVIIARELGLRIELSDVETESFLPKDGCPKDVAAIAELLDSSQDTRIRALIQEAKDKGEKLNYVCQVDVEKGEASVKLRSCPLNHPLASANEADNVVLFVTNRYAENTPLVVRGPGAGAGVTASGVLAEL</sequence>
<evidence type="ECO:0000256" key="22">
    <source>
        <dbReference type="ARBA" id="ARBA00048561"/>
    </source>
</evidence>
<feature type="non-terminal residue" evidence="25">
    <location>
        <position position="712"/>
    </location>
</feature>
<dbReference type="InterPro" id="IPR001048">
    <property type="entry name" value="Asp/Glu/Uridylate_kinase"/>
</dbReference>
<keyword evidence="13" id="KW-0418">Kinase</keyword>
<evidence type="ECO:0000256" key="17">
    <source>
        <dbReference type="ARBA" id="ARBA00023027"/>
    </source>
</evidence>
<keyword evidence="16" id="KW-0560">Oxidoreductase</keyword>
<evidence type="ECO:0000256" key="5">
    <source>
        <dbReference type="ARBA" id="ARBA00005139"/>
    </source>
</evidence>
<dbReference type="InterPro" id="IPR011147">
    <property type="entry name" value="Bifunc_Aspkin/hSer_DH"/>
</dbReference>
<dbReference type="InterPro" id="IPR036291">
    <property type="entry name" value="NAD(P)-bd_dom_sf"/>
</dbReference>
<dbReference type="PROSITE" id="PS51671">
    <property type="entry name" value="ACT"/>
    <property type="match status" value="1"/>
</dbReference>
<dbReference type="SUPFAM" id="SSF53633">
    <property type="entry name" value="Carbamate kinase-like"/>
    <property type="match status" value="1"/>
</dbReference>
<dbReference type="InterPro" id="IPR045865">
    <property type="entry name" value="ACT-like_dom_sf"/>
</dbReference>
<dbReference type="InterPro" id="IPR002912">
    <property type="entry name" value="ACT_dom"/>
</dbReference>
<comment type="catalytic activity">
    <reaction evidence="22">
        <text>L-aspartate + ATP = 4-phospho-L-aspartate + ADP</text>
        <dbReference type="Rhea" id="RHEA:23776"/>
        <dbReference type="ChEBI" id="CHEBI:29991"/>
        <dbReference type="ChEBI" id="CHEBI:30616"/>
        <dbReference type="ChEBI" id="CHEBI:57535"/>
        <dbReference type="ChEBI" id="CHEBI:456216"/>
        <dbReference type="EC" id="2.7.2.4"/>
    </reaction>
    <physiologicalReaction direction="left-to-right" evidence="22">
        <dbReference type="Rhea" id="RHEA:23777"/>
    </physiologicalReaction>
</comment>
<evidence type="ECO:0000256" key="14">
    <source>
        <dbReference type="ARBA" id="ARBA00022840"/>
    </source>
</evidence>
<evidence type="ECO:0000256" key="4">
    <source>
        <dbReference type="ARBA" id="ARBA00005062"/>
    </source>
</evidence>
<protein>
    <recommendedName>
        <fullName evidence="24">ACT domain-containing protein</fullName>
    </recommendedName>
</protein>
<dbReference type="SUPFAM" id="SSF55021">
    <property type="entry name" value="ACT-like"/>
    <property type="match status" value="2"/>
</dbReference>
<evidence type="ECO:0000256" key="1">
    <source>
        <dbReference type="ARBA" id="ARBA00001920"/>
    </source>
</evidence>
<dbReference type="Pfam" id="PF00742">
    <property type="entry name" value="Homoserine_dh"/>
    <property type="match status" value="1"/>
</dbReference>
<evidence type="ECO:0000256" key="3">
    <source>
        <dbReference type="ARBA" id="ARBA00005056"/>
    </source>
</evidence>
<comment type="pathway">
    <text evidence="4">Amino-acid biosynthesis; L-methionine biosynthesis via de novo pathway; L-homoserine from L-aspartate: step 3/3.</text>
</comment>
<comment type="cofactor">
    <cofactor evidence="1">
        <name>a metal cation</name>
        <dbReference type="ChEBI" id="CHEBI:25213"/>
    </cofactor>
</comment>
<comment type="caution">
    <text evidence="25">The sequence shown here is derived from an EMBL/GenBank/DDBJ whole genome shotgun (WGS) entry which is preliminary data.</text>
</comment>
<evidence type="ECO:0000256" key="19">
    <source>
        <dbReference type="ARBA" id="ARBA00023167"/>
    </source>
</evidence>
<keyword evidence="26" id="KW-1185">Reference proteome</keyword>
<dbReference type="Pfam" id="PF03447">
    <property type="entry name" value="NAD_binding_3"/>
    <property type="match status" value="1"/>
</dbReference>
<evidence type="ECO:0000256" key="10">
    <source>
        <dbReference type="ARBA" id="ARBA00022697"/>
    </source>
</evidence>
<dbReference type="CDD" id="cd04921">
    <property type="entry name" value="ACT_AKi-HSDH-ThrA-like_1"/>
    <property type="match status" value="1"/>
</dbReference>
<dbReference type="Gene3D" id="3.40.1160.10">
    <property type="entry name" value="Acetylglutamate kinase-like"/>
    <property type="match status" value="1"/>
</dbReference>
<dbReference type="InterPro" id="IPR054352">
    <property type="entry name" value="ACT_Aspartokinase"/>
</dbReference>
<evidence type="ECO:0000256" key="2">
    <source>
        <dbReference type="ARBA" id="ARBA00004986"/>
    </source>
</evidence>
<dbReference type="InterPro" id="IPR001341">
    <property type="entry name" value="Asp_kinase"/>
</dbReference>
<dbReference type="EMBL" id="CAUYUJ010007250">
    <property type="protein sequence ID" value="CAK0820083.1"/>
    <property type="molecule type" value="Genomic_DNA"/>
</dbReference>
<evidence type="ECO:0000313" key="26">
    <source>
        <dbReference type="Proteomes" id="UP001189429"/>
    </source>
</evidence>
<comment type="pathway">
    <text evidence="2">Amino-acid biosynthesis; L-methionine biosynthesis via de novo pathway; L-homoserine from L-aspartate: step 1/3.</text>
</comment>
<evidence type="ECO:0000256" key="18">
    <source>
        <dbReference type="ARBA" id="ARBA00023053"/>
    </source>
</evidence>
<evidence type="ECO:0000256" key="7">
    <source>
        <dbReference type="ARBA" id="ARBA00010046"/>
    </source>
</evidence>
<evidence type="ECO:0000256" key="20">
    <source>
        <dbReference type="ARBA" id="ARBA00023268"/>
    </source>
</evidence>
<evidence type="ECO:0000256" key="8">
    <source>
        <dbReference type="ARBA" id="ARBA00022605"/>
    </source>
</evidence>
<keyword evidence="15" id="KW-0521">NADP</keyword>
<keyword evidence="12" id="KW-0547">Nucleotide-binding</keyword>
<dbReference type="InterPro" id="IPR005106">
    <property type="entry name" value="Asp/hSer_DH_NAD-bd"/>
</dbReference>
<proteinExistence type="inferred from homology"/>
<evidence type="ECO:0000256" key="6">
    <source>
        <dbReference type="ARBA" id="ARBA00007952"/>
    </source>
</evidence>
<comment type="function">
    <text evidence="21">Bifunctional aspartate kinase and homoserine dehydrogenase that catalyzes the first and the third steps toward the synthesis of lysine, methionine and threonine from aspartate.</text>
</comment>
<keyword evidence="18" id="KW-0915">Sodium</keyword>
<evidence type="ECO:0000256" key="15">
    <source>
        <dbReference type="ARBA" id="ARBA00022857"/>
    </source>
</evidence>
<comment type="similarity">
    <text evidence="6">In the C-terminal section; belongs to the homoserine dehydrogenase family.</text>
</comment>
<evidence type="ECO:0000256" key="23">
    <source>
        <dbReference type="ARBA" id="ARBA00048841"/>
    </source>
</evidence>
<comment type="similarity">
    <text evidence="7">In the N-terminal section; belongs to the aspartokinase family.</text>
</comment>
<dbReference type="CDD" id="cd04922">
    <property type="entry name" value="ACT_AKi-HSDH-ThrA_2"/>
    <property type="match status" value="1"/>
</dbReference>
<dbReference type="Gene3D" id="3.40.50.720">
    <property type="entry name" value="NAD(P)-binding Rossmann-like Domain"/>
    <property type="match status" value="1"/>
</dbReference>
<dbReference type="NCBIfam" id="TIGR00657">
    <property type="entry name" value="asp_kinases"/>
    <property type="match status" value="1"/>
</dbReference>
<keyword evidence="14" id="KW-0067">ATP-binding</keyword>
<dbReference type="PANTHER" id="PTHR43070">
    <property type="match status" value="1"/>
</dbReference>
<keyword evidence="19" id="KW-0486">Methionine biosynthesis</keyword>
<evidence type="ECO:0000256" key="16">
    <source>
        <dbReference type="ARBA" id="ARBA00023002"/>
    </source>
</evidence>
<evidence type="ECO:0000256" key="11">
    <source>
        <dbReference type="ARBA" id="ARBA00022723"/>
    </source>
</evidence>
<keyword evidence="17" id="KW-0520">NAD</keyword>
<comment type="catalytic activity">
    <reaction evidence="23">
        <text>L-homoserine + NADP(+) = L-aspartate 4-semialdehyde + NADPH + H(+)</text>
        <dbReference type="Rhea" id="RHEA:15761"/>
        <dbReference type="ChEBI" id="CHEBI:15378"/>
        <dbReference type="ChEBI" id="CHEBI:57476"/>
        <dbReference type="ChEBI" id="CHEBI:57783"/>
        <dbReference type="ChEBI" id="CHEBI:58349"/>
        <dbReference type="ChEBI" id="CHEBI:537519"/>
        <dbReference type="EC" id="1.1.1.3"/>
    </reaction>
    <physiologicalReaction direction="right-to-left" evidence="23">
        <dbReference type="Rhea" id="RHEA:15763"/>
    </physiologicalReaction>
</comment>
<gene>
    <name evidence="25" type="ORF">PCOR1329_LOCUS21895</name>
</gene>
<dbReference type="Gene3D" id="3.30.360.10">
    <property type="entry name" value="Dihydrodipicolinate Reductase, domain 2"/>
    <property type="match status" value="1"/>
</dbReference>
<dbReference type="InterPro" id="IPR001342">
    <property type="entry name" value="HDH_cat"/>
</dbReference>
<evidence type="ECO:0000256" key="13">
    <source>
        <dbReference type="ARBA" id="ARBA00022777"/>
    </source>
</evidence>
<dbReference type="Proteomes" id="UP001189429">
    <property type="component" value="Unassembled WGS sequence"/>
</dbReference>
<comment type="pathway">
    <text evidence="3">Amino-acid biosynthesis; L-threonine biosynthesis; L-threonine from L-aspartate: step 3/5.</text>
</comment>
<organism evidence="25 26">
    <name type="scientific">Prorocentrum cordatum</name>
    <dbReference type="NCBI Taxonomy" id="2364126"/>
    <lineage>
        <taxon>Eukaryota</taxon>
        <taxon>Sar</taxon>
        <taxon>Alveolata</taxon>
        <taxon>Dinophyceae</taxon>
        <taxon>Prorocentrales</taxon>
        <taxon>Prorocentraceae</taxon>
        <taxon>Prorocentrum</taxon>
    </lineage>
</organism>